<dbReference type="Proteomes" id="UP000076420">
    <property type="component" value="Unassembled WGS sequence"/>
</dbReference>
<evidence type="ECO:0000256" key="2">
    <source>
        <dbReference type="ARBA" id="ARBA00022729"/>
    </source>
</evidence>
<name>A0A2C9LYG6_BIOGL</name>
<sequence length="233" mass="26640">MFSQQCLLFLTSLLLSLLTITFRFTFVATEDPNKRLNVNPANPPQSEDEESTYEQMDIIGLEGEEKAKYHQREKHKCTYFYNNRYPNAEGGLINCTWYTANSCCKRTEVTSVFSAMDPLYGATVLCRNYINYLMCFFCSPDQYKFYRANKKVSVCLDYCESLYEECKTAGFNKSLIGEAYGNGTAFCAAQNFEVVDSADCFKFDPKVFGSSNRLFPVLPVLLLFVSILLYTLC</sequence>
<gene>
    <name evidence="7" type="primary">106072849</name>
</gene>
<keyword evidence="3" id="KW-1015">Disulfide bond</keyword>
<dbReference type="AlphaFoldDB" id="A0A2C9LYG6"/>
<keyword evidence="4" id="KW-1133">Transmembrane helix</keyword>
<protein>
    <recommendedName>
        <fullName evidence="6">Folate receptor-like domain-containing protein</fullName>
    </recommendedName>
</protein>
<dbReference type="KEGG" id="bgt:106072849"/>
<evidence type="ECO:0000313" key="8">
    <source>
        <dbReference type="Proteomes" id="UP000076420"/>
    </source>
</evidence>
<dbReference type="InterPro" id="IPR018143">
    <property type="entry name" value="Folate_rcpt-like"/>
</dbReference>
<feature type="chain" id="PRO_5011999593" description="Folate receptor-like domain-containing protein" evidence="5">
    <location>
        <begin position="30"/>
        <end position="233"/>
    </location>
</feature>
<evidence type="ECO:0000256" key="1">
    <source>
        <dbReference type="ARBA" id="ARBA00007932"/>
    </source>
</evidence>
<evidence type="ECO:0000259" key="6">
    <source>
        <dbReference type="Pfam" id="PF03024"/>
    </source>
</evidence>
<dbReference type="PANTHER" id="PTHR10517">
    <property type="entry name" value="FOLATE RECEPTOR"/>
    <property type="match status" value="1"/>
</dbReference>
<keyword evidence="4" id="KW-0472">Membrane</keyword>
<dbReference type="InterPro" id="IPR004269">
    <property type="entry name" value="Folate_rcpt"/>
</dbReference>
<dbReference type="GO" id="GO:0038023">
    <property type="term" value="F:signaling receptor activity"/>
    <property type="evidence" value="ECO:0007669"/>
    <property type="project" value="TreeGrafter"/>
</dbReference>
<dbReference type="STRING" id="6526.A0A2C9LYG6"/>
<dbReference type="PANTHER" id="PTHR10517:SF28">
    <property type="entry name" value="COILIN"/>
    <property type="match status" value="1"/>
</dbReference>
<comment type="similarity">
    <text evidence="1">Belongs to the folate receptor family.</text>
</comment>
<accession>A0A2C9LYG6</accession>
<keyword evidence="4" id="KW-0812">Transmembrane</keyword>
<dbReference type="GO" id="GO:0009897">
    <property type="term" value="C:external side of plasma membrane"/>
    <property type="evidence" value="ECO:0007669"/>
    <property type="project" value="TreeGrafter"/>
</dbReference>
<evidence type="ECO:0000256" key="5">
    <source>
        <dbReference type="SAM" id="SignalP"/>
    </source>
</evidence>
<dbReference type="EnsemblMetazoa" id="BGLB036421-RA">
    <property type="protein sequence ID" value="BGLB036421-PA"/>
    <property type="gene ID" value="BGLB036421"/>
</dbReference>
<dbReference type="VEuPathDB" id="VectorBase:BGLAX_027997"/>
<reference evidence="7" key="1">
    <citation type="submission" date="2020-05" db="UniProtKB">
        <authorList>
            <consortium name="EnsemblMetazoa"/>
        </authorList>
    </citation>
    <scope>IDENTIFICATION</scope>
    <source>
        <strain evidence="7">BB02</strain>
    </source>
</reference>
<evidence type="ECO:0000256" key="4">
    <source>
        <dbReference type="SAM" id="Phobius"/>
    </source>
</evidence>
<feature type="domain" description="Folate receptor-like" evidence="6">
    <location>
        <begin position="81"/>
        <end position="187"/>
    </location>
</feature>
<feature type="signal peptide" evidence="5">
    <location>
        <begin position="1"/>
        <end position="29"/>
    </location>
</feature>
<dbReference type="OrthoDB" id="5982264at2759"/>
<organism evidence="7 8">
    <name type="scientific">Biomphalaria glabrata</name>
    <name type="common">Bloodfluke planorb</name>
    <name type="synonym">Freshwater snail</name>
    <dbReference type="NCBI Taxonomy" id="6526"/>
    <lineage>
        <taxon>Eukaryota</taxon>
        <taxon>Metazoa</taxon>
        <taxon>Spiralia</taxon>
        <taxon>Lophotrochozoa</taxon>
        <taxon>Mollusca</taxon>
        <taxon>Gastropoda</taxon>
        <taxon>Heterobranchia</taxon>
        <taxon>Euthyneura</taxon>
        <taxon>Panpulmonata</taxon>
        <taxon>Hygrophila</taxon>
        <taxon>Lymnaeoidea</taxon>
        <taxon>Planorbidae</taxon>
        <taxon>Biomphalaria</taxon>
    </lineage>
</organism>
<proteinExistence type="inferred from homology"/>
<dbReference type="Pfam" id="PF03024">
    <property type="entry name" value="Folate_rec"/>
    <property type="match status" value="1"/>
</dbReference>
<dbReference type="VEuPathDB" id="VectorBase:BGLB036421"/>
<evidence type="ECO:0000313" key="7">
    <source>
        <dbReference type="EnsemblMetazoa" id="BGLB036421-PA"/>
    </source>
</evidence>
<evidence type="ECO:0000256" key="3">
    <source>
        <dbReference type="ARBA" id="ARBA00023157"/>
    </source>
</evidence>
<feature type="transmembrane region" description="Helical" evidence="4">
    <location>
        <begin position="214"/>
        <end position="232"/>
    </location>
</feature>
<keyword evidence="2 5" id="KW-0732">Signal</keyword>
<dbReference type="RefSeq" id="XP_013088749.2">
    <property type="nucleotide sequence ID" value="XM_013233295.2"/>
</dbReference>